<feature type="domain" description="DUF7053" evidence="1">
    <location>
        <begin position="8"/>
        <end position="169"/>
    </location>
</feature>
<sequence>MASWFNSTVRLTHVTPIPEGIPADKAVSVLREHEFFIKCDPHMISYSSTALPDPPPEVPAEREVTVLEKATPACFEVIDRVHTLPAGLWDSDVTSTYEFIDIENGMFVRIRSSLAVSLESTWEIREKEDESGLELVEDVILSCPYLLVGALQSSCEEGYPGVHEKMLARFGGGADIPYPPTAEKPEEKLVAELEDEPLD</sequence>
<protein>
    <recommendedName>
        <fullName evidence="1">DUF7053 domain-containing protein</fullName>
    </recommendedName>
</protein>
<accession>A0ABY6TMN6</accession>
<organism evidence="2 3">
    <name type="scientific">Bionectria ochroleuca</name>
    <name type="common">Gliocladium roseum</name>
    <dbReference type="NCBI Taxonomy" id="29856"/>
    <lineage>
        <taxon>Eukaryota</taxon>
        <taxon>Fungi</taxon>
        <taxon>Dikarya</taxon>
        <taxon>Ascomycota</taxon>
        <taxon>Pezizomycotina</taxon>
        <taxon>Sordariomycetes</taxon>
        <taxon>Hypocreomycetidae</taxon>
        <taxon>Hypocreales</taxon>
        <taxon>Bionectriaceae</taxon>
        <taxon>Clonostachys</taxon>
    </lineage>
</organism>
<comment type="caution">
    <text evidence="2">The sequence shown here is derived from an EMBL/GenBank/DDBJ whole genome shotgun (WGS) entry which is preliminary data.</text>
</comment>
<dbReference type="EMBL" id="CABFNS010000006">
    <property type="protein sequence ID" value="VUC19841.1"/>
    <property type="molecule type" value="Genomic_DNA"/>
</dbReference>
<evidence type="ECO:0000313" key="2">
    <source>
        <dbReference type="EMBL" id="VUC19841.1"/>
    </source>
</evidence>
<dbReference type="Pfam" id="PF23155">
    <property type="entry name" value="DUF7053"/>
    <property type="match status" value="1"/>
</dbReference>
<dbReference type="InterPro" id="IPR055481">
    <property type="entry name" value="DUF7053"/>
</dbReference>
<gene>
    <name evidence="2" type="ORF">CLO192961_LOCUS4223</name>
</gene>
<evidence type="ECO:0000313" key="3">
    <source>
        <dbReference type="Proteomes" id="UP000766486"/>
    </source>
</evidence>
<reference evidence="2 3" key="1">
    <citation type="submission" date="2019-06" db="EMBL/GenBank/DDBJ databases">
        <authorList>
            <person name="Broberg M."/>
        </authorList>
    </citation>
    <scope>NUCLEOTIDE SEQUENCE [LARGE SCALE GENOMIC DNA]</scope>
</reference>
<proteinExistence type="predicted"/>
<evidence type="ECO:0000259" key="1">
    <source>
        <dbReference type="Pfam" id="PF23155"/>
    </source>
</evidence>
<keyword evidence="3" id="KW-1185">Reference proteome</keyword>
<dbReference type="PANTHER" id="PTHR38117">
    <property type="entry name" value="NACHT AND WD40 DOMAIN PROTEIN"/>
    <property type="match status" value="1"/>
</dbReference>
<name>A0ABY6TMN6_BIOOC</name>
<dbReference type="PANTHER" id="PTHR38117:SF1">
    <property type="entry name" value="DUF3074 DOMAIN-CONTAINING PROTEIN"/>
    <property type="match status" value="1"/>
</dbReference>
<dbReference type="Proteomes" id="UP000766486">
    <property type="component" value="Unassembled WGS sequence"/>
</dbReference>